<reference evidence="2 3" key="1">
    <citation type="submission" date="2016-12" db="EMBL/GenBank/DDBJ databases">
        <title>The draft genome sequence of Actinophytocola xinjiangensis.</title>
        <authorList>
            <person name="Wang W."/>
            <person name="Yuan L."/>
        </authorList>
    </citation>
    <scope>NUCLEOTIDE SEQUENCE [LARGE SCALE GENOMIC DNA]</scope>
    <source>
        <strain evidence="2 3">CGMCC 4.4663</strain>
    </source>
</reference>
<evidence type="ECO:0000313" key="2">
    <source>
        <dbReference type="EMBL" id="OLF05605.1"/>
    </source>
</evidence>
<evidence type="ECO:0000256" key="1">
    <source>
        <dbReference type="SAM" id="Phobius"/>
    </source>
</evidence>
<dbReference type="EMBL" id="MSIF01000027">
    <property type="protein sequence ID" value="OLF05605.1"/>
    <property type="molecule type" value="Genomic_DNA"/>
</dbReference>
<dbReference type="AlphaFoldDB" id="A0A7Z0WEV1"/>
<sequence length="70" mass="7285">MPHIPFGHGRRLPAWAMQLALAVVACALALGGAALLADHRWMGGTVLFGLAVLAALTAAVLRRPSTGRRS</sequence>
<organism evidence="2 3">
    <name type="scientific">Actinophytocola xinjiangensis</name>
    <dbReference type="NCBI Taxonomy" id="485602"/>
    <lineage>
        <taxon>Bacteria</taxon>
        <taxon>Bacillati</taxon>
        <taxon>Actinomycetota</taxon>
        <taxon>Actinomycetes</taxon>
        <taxon>Pseudonocardiales</taxon>
        <taxon>Pseudonocardiaceae</taxon>
    </lineage>
</organism>
<keyword evidence="1" id="KW-1133">Transmembrane helix</keyword>
<dbReference type="Proteomes" id="UP000185696">
    <property type="component" value="Unassembled WGS sequence"/>
</dbReference>
<dbReference type="RefSeq" id="WP_075137473.1">
    <property type="nucleotide sequence ID" value="NZ_MSIF01000027.1"/>
</dbReference>
<keyword evidence="1" id="KW-0812">Transmembrane</keyword>
<proteinExistence type="predicted"/>
<keyword evidence="1" id="KW-0472">Membrane</keyword>
<name>A0A7Z0WEV1_9PSEU</name>
<evidence type="ECO:0000313" key="3">
    <source>
        <dbReference type="Proteomes" id="UP000185696"/>
    </source>
</evidence>
<keyword evidence="3" id="KW-1185">Reference proteome</keyword>
<feature type="transmembrane region" description="Helical" evidence="1">
    <location>
        <begin position="41"/>
        <end position="61"/>
    </location>
</feature>
<accession>A0A7Z0WEV1</accession>
<feature type="transmembrane region" description="Helical" evidence="1">
    <location>
        <begin position="12"/>
        <end position="35"/>
    </location>
</feature>
<protein>
    <submittedName>
        <fullName evidence="2">Uncharacterized protein</fullName>
    </submittedName>
</protein>
<comment type="caution">
    <text evidence="2">The sequence shown here is derived from an EMBL/GenBank/DDBJ whole genome shotgun (WGS) entry which is preliminary data.</text>
</comment>
<gene>
    <name evidence="2" type="ORF">BLA60_35630</name>
</gene>